<dbReference type="SUPFAM" id="SSF52540">
    <property type="entry name" value="P-loop containing nucleoside triphosphate hydrolases"/>
    <property type="match status" value="1"/>
</dbReference>
<evidence type="ECO:0000256" key="4">
    <source>
        <dbReference type="ARBA" id="ARBA00023125"/>
    </source>
</evidence>
<keyword evidence="2" id="KW-0547">Nucleotide-binding</keyword>
<dbReference type="InterPro" id="IPR027417">
    <property type="entry name" value="P-loop_NTPase"/>
</dbReference>
<dbReference type="Gene3D" id="1.10.10.10">
    <property type="entry name" value="Winged helix-like DNA-binding domain superfamily/Winged helix DNA-binding domain"/>
    <property type="match status" value="1"/>
</dbReference>
<dbReference type="SUPFAM" id="SSF48452">
    <property type="entry name" value="TPR-like"/>
    <property type="match status" value="3"/>
</dbReference>
<dbReference type="GO" id="GO:0003677">
    <property type="term" value="F:DNA binding"/>
    <property type="evidence" value="ECO:0007669"/>
    <property type="project" value="UniProtKB-KW"/>
</dbReference>
<comment type="similarity">
    <text evidence="1">Belongs to the AfsR/DnrI/RedD regulatory family.</text>
</comment>
<dbReference type="SMART" id="SM01043">
    <property type="entry name" value="BTAD"/>
    <property type="match status" value="1"/>
</dbReference>
<sequence length="1039" mass="110230">MLRVRLLGEPSAERDGEPIELTAPLRRLLAYLVLHPGPHHRDALASCFWPDAADGVARANLRTAVWGLRRAVGADTVVTTRTDVGLDASRVATDVDEPDPGGPELLAGWPQDWAARARDEHRNRLVRRLDALADDAEAASDPSAAAAHSRARCSLTPLDEPAHCALMRRLAAAGDRAGAVVVGRELVRRLHDELGVPPAPPTRSALAALRHPEQAGTGTGPPRRPLFGRAAELRALTDAWSEARAGRGRVVVVTGEGGIGKTRLVTELARRADNAGARVAVGAGVDVGDPAPLAMWQELARELVHVVAPPPDGTRWPAELGRLAPDLANALGRADVPAPVAAPELERLRVSDAVLRLVEWAASGRPVLLVAEDVHRADRASMALCAHIGRRLAALPVLFLLTRRDRPARPEADALLADVGGRGVDVGEIDLGPMDDAALAEVARASAALDEDDVGRAVRAAEGNPLLAVESARALAAGLSDPPPTLRAAVRAVLGTLDHPGRELLECVAAAGRALTAPEIAALGVPDGTEQLVLDTGLLNRASGSLRFRHALLAEATRAERRDACRSHLRAGTAIERAAADDPGADPDAVAAEVAGHLRAAGRDDLAGPRWERAARHARTLGALPEAAGFWGEAVRCRPDAGDLHLELAEVHGWSGRSEEFEREWRLALDLLEPDELAAAWCRRGTVLRTVVCRPSASLEAYRRAAASLRADAPVRLRVDVLLGQAWGESSAADPRRAEELLEQASALVPEPDDATVAEIENVRLMTVIRLGRFDECTAVADRGGSAAARARRPDLAYAIRVNAASALSAGGDVEGALAQTEAAVDTTRGIAVLEQPCLSALAYLLGHLGRHDEARRVAFTQLVMAERMDTPDHVGTARHDAGMVALAADRYVDAATMLGDALAFPTHGFSRPAARLAMAEALAAQGLAEEAEAELRRTAEEEIGPHDRPWSLVPRMARVQGLVAGARGDRTAHLRRLEEALAGWRRYHGADRGTEFMTNFVDLGRPPVAGLVEPDREIARLTAEIDTVANGGTCRSSP</sequence>
<dbReference type="AlphaFoldDB" id="A0A4R1HQB2"/>
<organism evidence="7 8">
    <name type="scientific">Pseudonocardia endophytica</name>
    <dbReference type="NCBI Taxonomy" id="401976"/>
    <lineage>
        <taxon>Bacteria</taxon>
        <taxon>Bacillati</taxon>
        <taxon>Actinomycetota</taxon>
        <taxon>Actinomycetes</taxon>
        <taxon>Pseudonocardiales</taxon>
        <taxon>Pseudonocardiaceae</taxon>
        <taxon>Pseudonocardia</taxon>
    </lineage>
</organism>
<protein>
    <submittedName>
        <fullName evidence="7">Transcriptional activator</fullName>
    </submittedName>
</protein>
<dbReference type="OrthoDB" id="5509004at2"/>
<dbReference type="RefSeq" id="WP_132432060.1">
    <property type="nucleotide sequence ID" value="NZ_SMFZ01000002.1"/>
</dbReference>
<reference evidence="7 8" key="1">
    <citation type="submission" date="2019-03" db="EMBL/GenBank/DDBJ databases">
        <title>Sequencing the genomes of 1000 actinobacteria strains.</title>
        <authorList>
            <person name="Klenk H.-P."/>
        </authorList>
    </citation>
    <scope>NUCLEOTIDE SEQUENCE [LARGE SCALE GENOMIC DNA]</scope>
    <source>
        <strain evidence="7 8">DSM 44969</strain>
    </source>
</reference>
<dbReference type="InterPro" id="IPR016032">
    <property type="entry name" value="Sig_transdc_resp-reg_C-effctor"/>
</dbReference>
<feature type="domain" description="Bacterial transcriptional activator" evidence="6">
    <location>
        <begin position="86"/>
        <end position="210"/>
    </location>
</feature>
<dbReference type="Pfam" id="PF13191">
    <property type="entry name" value="AAA_16"/>
    <property type="match status" value="1"/>
</dbReference>
<dbReference type="Proteomes" id="UP000295560">
    <property type="component" value="Unassembled WGS sequence"/>
</dbReference>
<dbReference type="PANTHER" id="PTHR16305">
    <property type="entry name" value="TESTICULAR SOLUBLE ADENYLYL CYCLASE"/>
    <property type="match status" value="1"/>
</dbReference>
<dbReference type="PANTHER" id="PTHR16305:SF35">
    <property type="entry name" value="TRANSCRIPTIONAL ACTIVATOR DOMAIN"/>
    <property type="match status" value="1"/>
</dbReference>
<dbReference type="GO" id="GO:0006355">
    <property type="term" value="P:regulation of DNA-templated transcription"/>
    <property type="evidence" value="ECO:0007669"/>
    <property type="project" value="InterPro"/>
</dbReference>
<dbReference type="SUPFAM" id="SSF46894">
    <property type="entry name" value="C-terminal effector domain of the bipartite response regulators"/>
    <property type="match status" value="1"/>
</dbReference>
<gene>
    <name evidence="7" type="ORF">EV378_6906</name>
</gene>
<dbReference type="SMART" id="SM00862">
    <property type="entry name" value="Trans_reg_C"/>
    <property type="match status" value="1"/>
</dbReference>
<dbReference type="Pfam" id="PF03704">
    <property type="entry name" value="BTAD"/>
    <property type="match status" value="1"/>
</dbReference>
<dbReference type="CDD" id="cd01983">
    <property type="entry name" value="SIMIBI"/>
    <property type="match status" value="1"/>
</dbReference>
<feature type="domain" description="OmpR/PhoB-type" evidence="5">
    <location>
        <begin position="16"/>
        <end position="88"/>
    </location>
</feature>
<proteinExistence type="inferred from homology"/>
<dbReference type="InterPro" id="IPR036388">
    <property type="entry name" value="WH-like_DNA-bd_sf"/>
</dbReference>
<dbReference type="GO" id="GO:0005737">
    <property type="term" value="C:cytoplasm"/>
    <property type="evidence" value="ECO:0007669"/>
    <property type="project" value="TreeGrafter"/>
</dbReference>
<keyword evidence="4" id="KW-0238">DNA-binding</keyword>
<keyword evidence="8" id="KW-1185">Reference proteome</keyword>
<evidence type="ECO:0000256" key="1">
    <source>
        <dbReference type="ARBA" id="ARBA00005820"/>
    </source>
</evidence>
<dbReference type="GO" id="GO:0000160">
    <property type="term" value="P:phosphorelay signal transduction system"/>
    <property type="evidence" value="ECO:0007669"/>
    <property type="project" value="InterPro"/>
</dbReference>
<comment type="caution">
    <text evidence="7">The sequence shown here is derived from an EMBL/GenBank/DDBJ whole genome shotgun (WGS) entry which is preliminary data.</text>
</comment>
<dbReference type="EMBL" id="SMFZ01000002">
    <property type="protein sequence ID" value="TCK22895.1"/>
    <property type="molecule type" value="Genomic_DNA"/>
</dbReference>
<name>A0A4R1HQB2_PSEEN</name>
<dbReference type="InterPro" id="IPR011990">
    <property type="entry name" value="TPR-like_helical_dom_sf"/>
</dbReference>
<dbReference type="Gene3D" id="3.40.50.300">
    <property type="entry name" value="P-loop containing nucleotide triphosphate hydrolases"/>
    <property type="match status" value="1"/>
</dbReference>
<evidence type="ECO:0000313" key="8">
    <source>
        <dbReference type="Proteomes" id="UP000295560"/>
    </source>
</evidence>
<evidence type="ECO:0000256" key="3">
    <source>
        <dbReference type="ARBA" id="ARBA00022840"/>
    </source>
</evidence>
<accession>A0A4R1HQB2</accession>
<dbReference type="InterPro" id="IPR041664">
    <property type="entry name" value="AAA_16"/>
</dbReference>
<dbReference type="InterPro" id="IPR001867">
    <property type="entry name" value="OmpR/PhoB-type_DNA-bd"/>
</dbReference>
<dbReference type="GO" id="GO:0004016">
    <property type="term" value="F:adenylate cyclase activity"/>
    <property type="evidence" value="ECO:0007669"/>
    <property type="project" value="TreeGrafter"/>
</dbReference>
<evidence type="ECO:0000259" key="5">
    <source>
        <dbReference type="SMART" id="SM00862"/>
    </source>
</evidence>
<evidence type="ECO:0000256" key="2">
    <source>
        <dbReference type="ARBA" id="ARBA00022741"/>
    </source>
</evidence>
<keyword evidence="3" id="KW-0067">ATP-binding</keyword>
<dbReference type="Gene3D" id="1.25.40.10">
    <property type="entry name" value="Tetratricopeptide repeat domain"/>
    <property type="match status" value="2"/>
</dbReference>
<evidence type="ECO:0000313" key="7">
    <source>
        <dbReference type="EMBL" id="TCK22895.1"/>
    </source>
</evidence>
<dbReference type="GO" id="GO:0005524">
    <property type="term" value="F:ATP binding"/>
    <property type="evidence" value="ECO:0007669"/>
    <property type="project" value="UniProtKB-KW"/>
</dbReference>
<dbReference type="InterPro" id="IPR005158">
    <property type="entry name" value="BTAD"/>
</dbReference>
<evidence type="ECO:0000259" key="6">
    <source>
        <dbReference type="SMART" id="SM01043"/>
    </source>
</evidence>